<sequence>MAHGNLDYSRLTKLGVGSGLALFAVGALGLLVAPAVVGPLPAWERTLLLDAEALGVALTLLSPFVFGILLPLIE</sequence>
<dbReference type="EMBL" id="JAMQOQ010000005">
    <property type="protein sequence ID" value="MDS0295817.1"/>
    <property type="molecule type" value="Genomic_DNA"/>
</dbReference>
<proteinExistence type="predicted"/>
<evidence type="ECO:0000313" key="2">
    <source>
        <dbReference type="EMBL" id="MDS0295817.1"/>
    </source>
</evidence>
<dbReference type="InterPro" id="IPR057182">
    <property type="entry name" value="DUF7860"/>
</dbReference>
<reference evidence="2 3" key="1">
    <citation type="submission" date="2022-06" db="EMBL/GenBank/DDBJ databases">
        <title>Halogeometricum sp. a new haloarchaeum isolate from saline soil.</title>
        <authorList>
            <person name="Strakova D."/>
            <person name="Galisteo C."/>
            <person name="Sanchez-Porro C."/>
            <person name="Ventosa A."/>
        </authorList>
    </citation>
    <scope>NUCLEOTIDE SEQUENCE [LARGE SCALE GENOMIC DNA]</scope>
    <source>
        <strain evidence="3">S3BR25-2</strain>
    </source>
</reference>
<name>A0ABU2G4U5_9EURY</name>
<evidence type="ECO:0000256" key="1">
    <source>
        <dbReference type="SAM" id="Phobius"/>
    </source>
</evidence>
<keyword evidence="1" id="KW-0472">Membrane</keyword>
<organism evidence="2 3">
    <name type="scientific">Halogeometricum luteum</name>
    <dbReference type="NCBI Taxonomy" id="2950537"/>
    <lineage>
        <taxon>Archaea</taxon>
        <taxon>Methanobacteriati</taxon>
        <taxon>Methanobacteriota</taxon>
        <taxon>Stenosarchaea group</taxon>
        <taxon>Halobacteria</taxon>
        <taxon>Halobacteriales</taxon>
        <taxon>Haloferacaceae</taxon>
        <taxon>Halogeometricum</taxon>
    </lineage>
</organism>
<dbReference type="RefSeq" id="WP_310929783.1">
    <property type="nucleotide sequence ID" value="NZ_JAMQOQ010000005.1"/>
</dbReference>
<feature type="transmembrane region" description="Helical" evidence="1">
    <location>
        <begin position="20"/>
        <end position="41"/>
    </location>
</feature>
<evidence type="ECO:0008006" key="4">
    <source>
        <dbReference type="Google" id="ProtNLM"/>
    </source>
</evidence>
<keyword evidence="1" id="KW-0812">Transmembrane</keyword>
<accession>A0ABU2G4U5</accession>
<dbReference type="Pfam" id="PF25259">
    <property type="entry name" value="DUF7860"/>
    <property type="match status" value="1"/>
</dbReference>
<feature type="transmembrane region" description="Helical" evidence="1">
    <location>
        <begin position="53"/>
        <end position="73"/>
    </location>
</feature>
<comment type="caution">
    <text evidence="2">The sequence shown here is derived from an EMBL/GenBank/DDBJ whole genome shotgun (WGS) entry which is preliminary data.</text>
</comment>
<dbReference type="Proteomes" id="UP001254813">
    <property type="component" value="Unassembled WGS sequence"/>
</dbReference>
<gene>
    <name evidence="2" type="ORF">NDI79_16720</name>
</gene>
<evidence type="ECO:0000313" key="3">
    <source>
        <dbReference type="Proteomes" id="UP001254813"/>
    </source>
</evidence>
<keyword evidence="1" id="KW-1133">Transmembrane helix</keyword>
<keyword evidence="3" id="KW-1185">Reference proteome</keyword>
<protein>
    <recommendedName>
        <fullName evidence="4">MFS transporter</fullName>
    </recommendedName>
</protein>